<name>A0A0E0R8C2_ORYRU</name>
<dbReference type="Proteomes" id="UP000008022">
    <property type="component" value="Unassembled WGS sequence"/>
</dbReference>
<evidence type="ECO:0000313" key="1">
    <source>
        <dbReference type="EnsemblPlants" id="ORUFI11G14190.1"/>
    </source>
</evidence>
<reference evidence="1" key="2">
    <citation type="submission" date="2015-06" db="UniProtKB">
        <authorList>
            <consortium name="EnsemblPlants"/>
        </authorList>
    </citation>
    <scope>IDENTIFICATION</scope>
</reference>
<protein>
    <submittedName>
        <fullName evidence="1">Uncharacterized protein</fullName>
    </submittedName>
</protein>
<organism evidence="1 2">
    <name type="scientific">Oryza rufipogon</name>
    <name type="common">Brownbeard rice</name>
    <name type="synonym">Asian wild rice</name>
    <dbReference type="NCBI Taxonomy" id="4529"/>
    <lineage>
        <taxon>Eukaryota</taxon>
        <taxon>Viridiplantae</taxon>
        <taxon>Streptophyta</taxon>
        <taxon>Embryophyta</taxon>
        <taxon>Tracheophyta</taxon>
        <taxon>Spermatophyta</taxon>
        <taxon>Magnoliopsida</taxon>
        <taxon>Liliopsida</taxon>
        <taxon>Poales</taxon>
        <taxon>Poaceae</taxon>
        <taxon>BOP clade</taxon>
        <taxon>Oryzoideae</taxon>
        <taxon>Oryzeae</taxon>
        <taxon>Oryzinae</taxon>
        <taxon>Oryza</taxon>
    </lineage>
</organism>
<dbReference type="HOGENOM" id="CLU_178190_0_0_1"/>
<evidence type="ECO:0000313" key="2">
    <source>
        <dbReference type="Proteomes" id="UP000008022"/>
    </source>
</evidence>
<dbReference type="Gramene" id="ORUFI11G14190.1">
    <property type="protein sequence ID" value="ORUFI11G14190.1"/>
    <property type="gene ID" value="ORUFI11G14190"/>
</dbReference>
<accession>A0A0E0R8C2</accession>
<reference evidence="2" key="1">
    <citation type="submission" date="2013-06" db="EMBL/GenBank/DDBJ databases">
        <authorList>
            <person name="Zhao Q."/>
        </authorList>
    </citation>
    <scope>NUCLEOTIDE SEQUENCE</scope>
    <source>
        <strain evidence="2">cv. W1943</strain>
    </source>
</reference>
<proteinExistence type="predicted"/>
<sequence length="127" mass="13457">MDPHTVWSLVVNPAILRSWATDPTIPQSLAMNLDASDRSACPTAVDGASVRLAVANDESAHPIIVVDRNRVPQGWQRWIRPPRSCARAKVGTSLPCSCDGVVDAATALATSRASAFAGTRCGGYEVE</sequence>
<dbReference type="EnsemblPlants" id="ORUFI11G14190.1">
    <property type="protein sequence ID" value="ORUFI11G14190.1"/>
    <property type="gene ID" value="ORUFI11G14190"/>
</dbReference>
<keyword evidence="2" id="KW-1185">Reference proteome</keyword>
<dbReference type="AlphaFoldDB" id="A0A0E0R8C2"/>
<dbReference type="OMA" id="MNLDASD"/>